<evidence type="ECO:0000313" key="13">
    <source>
        <dbReference type="EMBL" id="GDY32138.1"/>
    </source>
</evidence>
<dbReference type="CDD" id="cd06412">
    <property type="entry name" value="GH25_CH-type"/>
    <property type="match status" value="1"/>
</dbReference>
<evidence type="ECO:0000256" key="11">
    <source>
        <dbReference type="ARBA" id="ARBA00055588"/>
    </source>
</evidence>
<keyword evidence="5" id="KW-0964">Secreted</keyword>
<comment type="function">
    <text evidence="11">This enzyme has both lysozyme (acetylmuramidase) and diacetylmuramidase activities.</text>
</comment>
<dbReference type="Proteomes" id="UP000298860">
    <property type="component" value="Unassembled WGS sequence"/>
</dbReference>
<dbReference type="GO" id="GO:0003796">
    <property type="term" value="F:lysozyme activity"/>
    <property type="evidence" value="ECO:0007669"/>
    <property type="project" value="UniProtKB-EC"/>
</dbReference>
<dbReference type="GO" id="GO:0016998">
    <property type="term" value="P:cell wall macromolecule catabolic process"/>
    <property type="evidence" value="ECO:0007669"/>
    <property type="project" value="InterPro"/>
</dbReference>
<evidence type="ECO:0000256" key="4">
    <source>
        <dbReference type="ARBA" id="ARBA00012732"/>
    </source>
</evidence>
<proteinExistence type="inferred from homology"/>
<feature type="chain" id="PRO_5039300874" description="lysozyme" evidence="12">
    <location>
        <begin position="33"/>
        <end position="276"/>
    </location>
</feature>
<keyword evidence="7" id="KW-0081">Bacteriolytic enzyme</keyword>
<keyword evidence="10" id="KW-0326">Glycosidase</keyword>
<dbReference type="Gene3D" id="3.20.20.80">
    <property type="entry name" value="Glycosidases"/>
    <property type="match status" value="1"/>
</dbReference>
<dbReference type="GO" id="GO:0016052">
    <property type="term" value="P:carbohydrate catabolic process"/>
    <property type="evidence" value="ECO:0007669"/>
    <property type="project" value="TreeGrafter"/>
</dbReference>
<comment type="similarity">
    <text evidence="3">Belongs to the glycosyl hydrolase 25 family.</text>
</comment>
<feature type="signal peptide" evidence="12">
    <location>
        <begin position="1"/>
        <end position="32"/>
    </location>
</feature>
<dbReference type="InterPro" id="IPR018077">
    <property type="entry name" value="Glyco_hydro_fam25_subgr"/>
</dbReference>
<dbReference type="EC" id="3.2.1.17" evidence="4"/>
<keyword evidence="12" id="KW-0732">Signal</keyword>
<evidence type="ECO:0000256" key="1">
    <source>
        <dbReference type="ARBA" id="ARBA00000632"/>
    </source>
</evidence>
<comment type="catalytic activity">
    <reaction evidence="1">
        <text>Hydrolysis of (1-&gt;4)-beta-linkages between N-acetylmuramic acid and N-acetyl-D-glucosamine residues in a peptidoglycan and between N-acetyl-D-glucosamine residues in chitodextrins.</text>
        <dbReference type="EC" id="3.2.1.17"/>
    </reaction>
</comment>
<keyword evidence="8" id="KW-0378">Hydrolase</keyword>
<evidence type="ECO:0000256" key="6">
    <source>
        <dbReference type="ARBA" id="ARBA00022529"/>
    </source>
</evidence>
<dbReference type="SUPFAM" id="SSF51445">
    <property type="entry name" value="(Trans)glycosidases"/>
    <property type="match status" value="1"/>
</dbReference>
<reference evidence="14" key="1">
    <citation type="submission" date="2019-04" db="EMBL/GenBank/DDBJ databases">
        <title>Draft genome sequence of Pseudonocardiaceae bacterium SL3-2-4.</title>
        <authorList>
            <person name="Ningsih F."/>
            <person name="Yokota A."/>
            <person name="Sakai Y."/>
            <person name="Nanatani K."/>
            <person name="Yabe S."/>
            <person name="Oetari A."/>
            <person name="Sjamsuridzal W."/>
        </authorList>
    </citation>
    <scope>NUCLEOTIDE SEQUENCE [LARGE SCALE GENOMIC DNA]</scope>
    <source>
        <strain evidence="14">SL3-2-4</strain>
    </source>
</reference>
<comment type="caution">
    <text evidence="13">The sequence shown here is derived from an EMBL/GenBank/DDBJ whole genome shotgun (WGS) entry which is preliminary data.</text>
</comment>
<accession>A0A4D4JBU7</accession>
<name>A0A4D4JBU7_9PSEU</name>
<organism evidence="13 14">
    <name type="scientific">Gandjariella thermophila</name>
    <dbReference type="NCBI Taxonomy" id="1931992"/>
    <lineage>
        <taxon>Bacteria</taxon>
        <taxon>Bacillati</taxon>
        <taxon>Actinomycetota</taxon>
        <taxon>Actinomycetes</taxon>
        <taxon>Pseudonocardiales</taxon>
        <taxon>Pseudonocardiaceae</taxon>
        <taxon>Gandjariella</taxon>
    </lineage>
</organism>
<dbReference type="FunFam" id="3.20.20.80:FF:000060">
    <property type="entry name" value="Lysozyme M1"/>
    <property type="match status" value="1"/>
</dbReference>
<evidence type="ECO:0000256" key="12">
    <source>
        <dbReference type="SAM" id="SignalP"/>
    </source>
</evidence>
<protein>
    <recommendedName>
        <fullName evidence="4">lysozyme</fullName>
        <ecNumber evidence="4">3.2.1.17</ecNumber>
    </recommendedName>
</protein>
<evidence type="ECO:0000256" key="5">
    <source>
        <dbReference type="ARBA" id="ARBA00022525"/>
    </source>
</evidence>
<sequence>MIASTHARRRIAMIGGAALAATVLLLAPTAPAEAGATAGDADDHALGSQIAAHEGGVLERAAPPTPRAGLTRGVDVSAHQRAVNWAAVAAGGARFAYVKATEGTTYHNRYFAQQYNGSYRAGLVRGAYHFALPDRSDGAAQANFFVDHGGGWSPDGRTLPPALDMEYNPYGDACYRMSPRDLVGWIRAFSERVRARTGRYPVIYTSTRWWARCTGNDRSLGGAHPLWIPRYGPRIGALPAGWTVHRIWQYANSGPLPGDQNYFNGDQRQLHAFALR</sequence>
<keyword evidence="14" id="KW-1185">Reference proteome</keyword>
<dbReference type="PANTHER" id="PTHR34135:SF2">
    <property type="entry name" value="LYSOZYME"/>
    <property type="match status" value="1"/>
</dbReference>
<evidence type="ECO:0000256" key="7">
    <source>
        <dbReference type="ARBA" id="ARBA00022638"/>
    </source>
</evidence>
<dbReference type="InterPro" id="IPR006311">
    <property type="entry name" value="TAT_signal"/>
</dbReference>
<dbReference type="InterPro" id="IPR002053">
    <property type="entry name" value="Glyco_hydro_25"/>
</dbReference>
<dbReference type="PROSITE" id="PS51318">
    <property type="entry name" value="TAT"/>
    <property type="match status" value="1"/>
</dbReference>
<dbReference type="GO" id="GO:0005576">
    <property type="term" value="C:extracellular region"/>
    <property type="evidence" value="ECO:0007669"/>
    <property type="project" value="UniProtKB-SubCell"/>
</dbReference>
<evidence type="ECO:0000256" key="9">
    <source>
        <dbReference type="ARBA" id="ARBA00023157"/>
    </source>
</evidence>
<dbReference type="SMART" id="SM00641">
    <property type="entry name" value="Glyco_25"/>
    <property type="match status" value="1"/>
</dbReference>
<keyword evidence="9" id="KW-1015">Disulfide bond</keyword>
<dbReference type="AlphaFoldDB" id="A0A4D4JBU7"/>
<evidence type="ECO:0000256" key="3">
    <source>
        <dbReference type="ARBA" id="ARBA00010646"/>
    </source>
</evidence>
<dbReference type="PROSITE" id="PS51904">
    <property type="entry name" value="GLYCOSYL_HYDROL_F25_2"/>
    <property type="match status" value="1"/>
</dbReference>
<dbReference type="PANTHER" id="PTHR34135">
    <property type="entry name" value="LYSOZYME"/>
    <property type="match status" value="1"/>
</dbReference>
<comment type="subcellular location">
    <subcellularLocation>
        <location evidence="2">Secreted</location>
    </subcellularLocation>
</comment>
<dbReference type="GO" id="GO:0031640">
    <property type="term" value="P:killing of cells of another organism"/>
    <property type="evidence" value="ECO:0007669"/>
    <property type="project" value="UniProtKB-KW"/>
</dbReference>
<dbReference type="InterPro" id="IPR017853">
    <property type="entry name" value="GH"/>
</dbReference>
<dbReference type="Pfam" id="PF01183">
    <property type="entry name" value="Glyco_hydro_25"/>
    <property type="match status" value="1"/>
</dbReference>
<dbReference type="GO" id="GO:0009253">
    <property type="term" value="P:peptidoglycan catabolic process"/>
    <property type="evidence" value="ECO:0007669"/>
    <property type="project" value="InterPro"/>
</dbReference>
<gene>
    <name evidence="13" type="ORF">GTS_37710</name>
</gene>
<dbReference type="GO" id="GO:0042742">
    <property type="term" value="P:defense response to bacterium"/>
    <property type="evidence" value="ECO:0007669"/>
    <property type="project" value="UniProtKB-KW"/>
</dbReference>
<evidence type="ECO:0000256" key="2">
    <source>
        <dbReference type="ARBA" id="ARBA00004613"/>
    </source>
</evidence>
<evidence type="ECO:0000256" key="8">
    <source>
        <dbReference type="ARBA" id="ARBA00022801"/>
    </source>
</evidence>
<keyword evidence="6" id="KW-0929">Antimicrobial</keyword>
<dbReference type="EMBL" id="BJFL01000021">
    <property type="protein sequence ID" value="GDY32138.1"/>
    <property type="molecule type" value="Genomic_DNA"/>
</dbReference>
<evidence type="ECO:0000313" key="14">
    <source>
        <dbReference type="Proteomes" id="UP000298860"/>
    </source>
</evidence>
<evidence type="ECO:0000256" key="10">
    <source>
        <dbReference type="ARBA" id="ARBA00023295"/>
    </source>
</evidence>